<comment type="similarity">
    <text evidence="1">Belongs to the thioesterase family.</text>
</comment>
<dbReference type="AlphaFoldDB" id="A0AAP5IAH4"/>
<keyword evidence="4" id="KW-1185">Reference proteome</keyword>
<reference evidence="4" key="1">
    <citation type="journal article" date="2021" name="Science">
        <title>Hunting the eagle killer: A cyanobacterial neurotoxin causes vacuolar myelinopathy.</title>
        <authorList>
            <person name="Breinlinger S."/>
            <person name="Phillips T.J."/>
            <person name="Haram B.N."/>
            <person name="Mares J."/>
            <person name="Martinez Yerena J.A."/>
            <person name="Hrouzek P."/>
            <person name="Sobotka R."/>
            <person name="Henderson W.M."/>
            <person name="Schmieder P."/>
            <person name="Williams S.M."/>
            <person name="Lauderdale J.D."/>
            <person name="Wilde H.D."/>
            <person name="Gerrin W."/>
            <person name="Kust A."/>
            <person name="Washington J.W."/>
            <person name="Wagner C."/>
            <person name="Geier B."/>
            <person name="Liebeke M."/>
            <person name="Enke H."/>
            <person name="Niedermeyer T.H.J."/>
            <person name="Wilde S.B."/>
        </authorList>
    </citation>
    <scope>NUCLEOTIDE SEQUENCE [LARGE SCALE GENOMIC DNA]</scope>
    <source>
        <strain evidence="4">Thurmond2011</strain>
    </source>
</reference>
<evidence type="ECO:0000313" key="3">
    <source>
        <dbReference type="EMBL" id="MDR9896709.1"/>
    </source>
</evidence>
<dbReference type="SUPFAM" id="SSF53474">
    <property type="entry name" value="alpha/beta-Hydrolases"/>
    <property type="match status" value="1"/>
</dbReference>
<evidence type="ECO:0000313" key="4">
    <source>
        <dbReference type="Proteomes" id="UP000667802"/>
    </source>
</evidence>
<dbReference type="InterPro" id="IPR012223">
    <property type="entry name" value="TEII"/>
</dbReference>
<organism evidence="3 4">
    <name type="scientific">Aetokthonos hydrillicola Thurmond2011</name>
    <dbReference type="NCBI Taxonomy" id="2712845"/>
    <lineage>
        <taxon>Bacteria</taxon>
        <taxon>Bacillati</taxon>
        <taxon>Cyanobacteriota</taxon>
        <taxon>Cyanophyceae</taxon>
        <taxon>Nostocales</taxon>
        <taxon>Hapalosiphonaceae</taxon>
        <taxon>Aetokthonos</taxon>
    </lineage>
</organism>
<dbReference type="PANTHER" id="PTHR11487">
    <property type="entry name" value="THIOESTERASE"/>
    <property type="match status" value="1"/>
</dbReference>
<proteinExistence type="inferred from homology"/>
<dbReference type="EMBL" id="JAALHA020000009">
    <property type="protein sequence ID" value="MDR9896709.1"/>
    <property type="molecule type" value="Genomic_DNA"/>
</dbReference>
<dbReference type="Gene3D" id="3.40.50.1820">
    <property type="entry name" value="alpha/beta hydrolase"/>
    <property type="match status" value="1"/>
</dbReference>
<dbReference type="Pfam" id="PF00975">
    <property type="entry name" value="Thioesterase"/>
    <property type="match status" value="1"/>
</dbReference>
<dbReference type="PANTHER" id="PTHR11487:SF0">
    <property type="entry name" value="S-ACYL FATTY ACID SYNTHASE THIOESTERASE, MEDIUM CHAIN"/>
    <property type="match status" value="1"/>
</dbReference>
<sequence>MKNIQPNSWLKCTKPNPDALVRLFCFPYAGASSVIFRTWNDNLPSTVEVYAIELPGRGVQIKSPPFTRLEPLVEAIAQILLPHLNKPFAFFGHSMGALVSFEVTRLLRKEYGLHTLHLFLSGRRAPQIPDRDQPIHALPDPEFVAGLSSYNGTPAAVLENAELMELLIPTLRADFAVLETYVYTPAPALNCPITAFGGLGDHKVSYDDLQAWREHTNAAFSVEMFDGDHFFLNSAQSLLLHSISEKLSRHITKGRSTY</sequence>
<accession>A0AAP5IAH4</accession>
<comment type="caution">
    <text evidence="3">The sequence shown here is derived from an EMBL/GenBank/DDBJ whole genome shotgun (WGS) entry which is preliminary data.</text>
</comment>
<evidence type="ECO:0000256" key="1">
    <source>
        <dbReference type="ARBA" id="ARBA00007169"/>
    </source>
</evidence>
<dbReference type="InterPro" id="IPR001031">
    <property type="entry name" value="Thioesterase"/>
</dbReference>
<protein>
    <submittedName>
        <fullName evidence="3">Thioesterase II family protein</fullName>
    </submittedName>
</protein>
<dbReference type="GO" id="GO:0008610">
    <property type="term" value="P:lipid biosynthetic process"/>
    <property type="evidence" value="ECO:0007669"/>
    <property type="project" value="TreeGrafter"/>
</dbReference>
<feature type="domain" description="Thioesterase" evidence="2">
    <location>
        <begin position="22"/>
        <end position="243"/>
    </location>
</feature>
<name>A0AAP5IAH4_9CYAN</name>
<dbReference type="Proteomes" id="UP000667802">
    <property type="component" value="Unassembled WGS sequence"/>
</dbReference>
<dbReference type="RefSeq" id="WP_208349508.1">
    <property type="nucleotide sequence ID" value="NZ_JAALHA020000009.1"/>
</dbReference>
<gene>
    <name evidence="3" type="ORF">G7B40_019385</name>
</gene>
<dbReference type="InterPro" id="IPR029058">
    <property type="entry name" value="AB_hydrolase_fold"/>
</dbReference>
<evidence type="ECO:0000259" key="2">
    <source>
        <dbReference type="Pfam" id="PF00975"/>
    </source>
</evidence>